<evidence type="ECO:0000256" key="1">
    <source>
        <dbReference type="SAM" id="MobiDB-lite"/>
    </source>
</evidence>
<feature type="region of interest" description="Disordered" evidence="1">
    <location>
        <begin position="1"/>
        <end position="21"/>
    </location>
</feature>
<dbReference type="eggNOG" id="ENOG50334IY">
    <property type="taxonomic scope" value="Bacteria"/>
</dbReference>
<evidence type="ECO:0000313" key="2">
    <source>
        <dbReference type="EMBL" id="CAG37465.1"/>
    </source>
</evidence>
<accession>Q6AJL5</accession>
<sequence>MMSEQKKACGSAEATGGRCNGNGNGYCKMPEVTFSAFIMSLNTSVLYHLGEIPDPNTKQKNIDKELARHTIDTLVLLEEKTKGNLTEEEAEMLGEIVYDVKMRYVRSMK</sequence>
<reference evidence="3" key="1">
    <citation type="journal article" date="2004" name="Environ. Microbiol.">
        <title>The genome of Desulfotalea psychrophila, a sulfate-reducing bacterium from permanently cold Arctic sediments.</title>
        <authorList>
            <person name="Rabus R."/>
            <person name="Ruepp A."/>
            <person name="Frickey T."/>
            <person name="Rattei T."/>
            <person name="Fartmann B."/>
            <person name="Stark M."/>
            <person name="Bauer M."/>
            <person name="Zibat A."/>
            <person name="Lombardot T."/>
            <person name="Becker I."/>
            <person name="Amann J."/>
            <person name="Gellner K."/>
            <person name="Teeling H."/>
            <person name="Leuschner W.D."/>
            <person name="Gloeckner F.-O."/>
            <person name="Lupas A.N."/>
            <person name="Amann R."/>
            <person name="Klenk H.-P."/>
        </authorList>
    </citation>
    <scope>NUCLEOTIDE SEQUENCE [LARGE SCALE GENOMIC DNA]</scope>
    <source>
        <strain evidence="3">DSM 12343 / LSv54</strain>
    </source>
</reference>
<keyword evidence="3" id="KW-1185">Reference proteome</keyword>
<evidence type="ECO:0000313" key="3">
    <source>
        <dbReference type="Proteomes" id="UP000000602"/>
    </source>
</evidence>
<dbReference type="HOGENOM" id="CLU_136189_1_0_7"/>
<evidence type="ECO:0008006" key="4">
    <source>
        <dbReference type="Google" id="ProtNLM"/>
    </source>
</evidence>
<dbReference type="InterPro" id="IPR014995">
    <property type="entry name" value="DUF1844"/>
</dbReference>
<name>Q6AJL5_DESPS</name>
<proteinExistence type="predicted"/>
<dbReference type="Proteomes" id="UP000000602">
    <property type="component" value="Chromosome"/>
</dbReference>
<protein>
    <recommendedName>
        <fullName evidence="4">DUF1844 domain-containing protein</fullName>
    </recommendedName>
</protein>
<dbReference type="KEGG" id="dps:DP2736"/>
<dbReference type="STRING" id="177439.DP2736"/>
<dbReference type="EMBL" id="CR522870">
    <property type="protein sequence ID" value="CAG37465.1"/>
    <property type="molecule type" value="Genomic_DNA"/>
</dbReference>
<dbReference type="AlphaFoldDB" id="Q6AJL5"/>
<dbReference type="Pfam" id="PF08899">
    <property type="entry name" value="DUF1844"/>
    <property type="match status" value="1"/>
</dbReference>
<dbReference type="RefSeq" id="WP_011189977.1">
    <property type="nucleotide sequence ID" value="NC_006138.1"/>
</dbReference>
<gene>
    <name evidence="2" type="ordered locus">DP2736</name>
</gene>
<organism evidence="2 3">
    <name type="scientific">Desulfotalea psychrophila (strain LSv54 / DSM 12343)</name>
    <dbReference type="NCBI Taxonomy" id="177439"/>
    <lineage>
        <taxon>Bacteria</taxon>
        <taxon>Pseudomonadati</taxon>
        <taxon>Thermodesulfobacteriota</taxon>
        <taxon>Desulfobulbia</taxon>
        <taxon>Desulfobulbales</taxon>
        <taxon>Desulfocapsaceae</taxon>
        <taxon>Desulfotalea</taxon>
    </lineage>
</organism>